<feature type="domain" description="DUF8212" evidence="3">
    <location>
        <begin position="213"/>
        <end position="242"/>
    </location>
</feature>
<comment type="caution">
    <text evidence="4">The sequence shown here is derived from an EMBL/GenBank/DDBJ whole genome shotgun (WGS) entry which is preliminary data.</text>
</comment>
<dbReference type="PANTHER" id="PTHR10622">
    <property type="entry name" value="HET DOMAIN-CONTAINING PROTEIN"/>
    <property type="match status" value="1"/>
</dbReference>
<sequence length="641" mass="72321">MRLINTSTLEVEEFVCDRTLEYAILSHRWECRIWTETGFHDQRSKLESFEKLKQCCAKAKADSFKHVWIDSCCIDKTSSTELSEAINSMYLWYQKARRCYAYLADVSSSSALDTSNWFTRGWTLQELLAPSEVLFLDKSWKEMGTKTSLCQRISCRTRIPENILSGDNVEKASIAQRMSWASDRKTTRTEDLAYCLMGIFGVSMPLLYGEGEKAFTRLQEEIIRISDDHSLFAWRSPDHRSGLLATSPHAFIGCGSIVQTNVFGVPSPPIMSGTGIHLKLHFIGRGPRGLGMLILPCIARSEDKPLAIYVRDTTLAMERFERVFSEIFEWLDLSKFRTAQYPERKLWIRTGPSAPTGIPKYLGNGDSIAEQVYDSGMLAALMNIPGAKALFCAAQAGHQDLVWLLLTRSDLKTDSRDENGRSVLWHAVKNCHEVLVMILLSRYDTDLNSKDNEGQTPLWVAAECGNEMMVKLLLEKGADVKAWDDDSRTPLWAATVNGHGAVVKLLLENGADVEIKCSLSRTPLWWAAERDNENIVNLLLQSGAHVDTRSVFGQTPLSRAAQKGNLSMVKLLLKNNASTEAKDGDGKTPQWYAAKSRHEAVIQLLLEKEANTNREKKDERGQWHTTKRGCKIISKLLRRER</sequence>
<keyword evidence="1" id="KW-0040">ANK repeat</keyword>
<name>A0AAJ0FVF1_9HYPO</name>
<dbReference type="AlphaFoldDB" id="A0AAJ0FVF1"/>
<evidence type="ECO:0000259" key="3">
    <source>
        <dbReference type="Pfam" id="PF26640"/>
    </source>
</evidence>
<dbReference type="SMART" id="SM00248">
    <property type="entry name" value="ANK"/>
    <property type="match status" value="7"/>
</dbReference>
<feature type="repeat" description="ANK" evidence="1">
    <location>
        <begin position="585"/>
        <end position="617"/>
    </location>
</feature>
<evidence type="ECO:0000259" key="2">
    <source>
        <dbReference type="Pfam" id="PF06985"/>
    </source>
</evidence>
<feature type="repeat" description="ANK" evidence="1">
    <location>
        <begin position="552"/>
        <end position="584"/>
    </location>
</feature>
<dbReference type="InterPro" id="IPR058525">
    <property type="entry name" value="DUF8212"/>
</dbReference>
<evidence type="ECO:0008006" key="6">
    <source>
        <dbReference type="Google" id="ProtNLM"/>
    </source>
</evidence>
<feature type="repeat" description="ANK" evidence="1">
    <location>
        <begin position="486"/>
        <end position="518"/>
    </location>
</feature>
<dbReference type="SUPFAM" id="SSF48403">
    <property type="entry name" value="Ankyrin repeat"/>
    <property type="match status" value="1"/>
</dbReference>
<dbReference type="Pfam" id="PF26640">
    <property type="entry name" value="DUF8212"/>
    <property type="match status" value="1"/>
</dbReference>
<dbReference type="InterPro" id="IPR002110">
    <property type="entry name" value="Ankyrin_rpt"/>
</dbReference>
<keyword evidence="5" id="KW-1185">Reference proteome</keyword>
<protein>
    <recommendedName>
        <fullName evidence="6">Heterokaryon incompatibility domain-containing protein</fullName>
    </recommendedName>
</protein>
<dbReference type="EMBL" id="JASWJB010000066">
    <property type="protein sequence ID" value="KAK2601949.1"/>
    <property type="molecule type" value="Genomic_DNA"/>
</dbReference>
<evidence type="ECO:0000313" key="5">
    <source>
        <dbReference type="Proteomes" id="UP001251528"/>
    </source>
</evidence>
<dbReference type="PANTHER" id="PTHR10622:SF10">
    <property type="entry name" value="HET DOMAIN-CONTAINING PROTEIN"/>
    <property type="match status" value="1"/>
</dbReference>
<reference evidence="4" key="1">
    <citation type="submission" date="2023-06" db="EMBL/GenBank/DDBJ databases">
        <title>Conoideocrella luteorostrata (Hypocreales: Clavicipitaceae), a potential biocontrol fungus for elongate hemlock scale in United States Christmas tree production areas.</title>
        <authorList>
            <person name="Barrett H."/>
            <person name="Lovett B."/>
            <person name="Macias A.M."/>
            <person name="Stajich J.E."/>
            <person name="Kasson M.T."/>
        </authorList>
    </citation>
    <scope>NUCLEOTIDE SEQUENCE</scope>
    <source>
        <strain evidence="4">ARSEF 14590</strain>
    </source>
</reference>
<proteinExistence type="predicted"/>
<dbReference type="Proteomes" id="UP001251528">
    <property type="component" value="Unassembled WGS sequence"/>
</dbReference>
<dbReference type="InterPro" id="IPR036770">
    <property type="entry name" value="Ankyrin_rpt-contain_sf"/>
</dbReference>
<dbReference type="Pfam" id="PF06985">
    <property type="entry name" value="HET"/>
    <property type="match status" value="1"/>
</dbReference>
<gene>
    <name evidence="4" type="ORF">QQS21_004462</name>
</gene>
<dbReference type="Gene3D" id="1.25.40.20">
    <property type="entry name" value="Ankyrin repeat-containing domain"/>
    <property type="match status" value="1"/>
</dbReference>
<dbReference type="PRINTS" id="PR01415">
    <property type="entry name" value="ANKYRIN"/>
</dbReference>
<feature type="domain" description="Heterokaryon incompatibility" evidence="2">
    <location>
        <begin position="22"/>
        <end position="110"/>
    </location>
</feature>
<evidence type="ECO:0000256" key="1">
    <source>
        <dbReference type="PROSITE-ProRule" id="PRU00023"/>
    </source>
</evidence>
<dbReference type="PROSITE" id="PS50088">
    <property type="entry name" value="ANK_REPEAT"/>
    <property type="match status" value="5"/>
</dbReference>
<dbReference type="Pfam" id="PF12796">
    <property type="entry name" value="Ank_2"/>
    <property type="match status" value="2"/>
</dbReference>
<organism evidence="4 5">
    <name type="scientific">Conoideocrella luteorostrata</name>
    <dbReference type="NCBI Taxonomy" id="1105319"/>
    <lineage>
        <taxon>Eukaryota</taxon>
        <taxon>Fungi</taxon>
        <taxon>Dikarya</taxon>
        <taxon>Ascomycota</taxon>
        <taxon>Pezizomycotina</taxon>
        <taxon>Sordariomycetes</taxon>
        <taxon>Hypocreomycetidae</taxon>
        <taxon>Hypocreales</taxon>
        <taxon>Clavicipitaceae</taxon>
        <taxon>Conoideocrella</taxon>
    </lineage>
</organism>
<dbReference type="PROSITE" id="PS50297">
    <property type="entry name" value="ANK_REP_REGION"/>
    <property type="match status" value="5"/>
</dbReference>
<feature type="repeat" description="ANK" evidence="1">
    <location>
        <begin position="519"/>
        <end position="551"/>
    </location>
</feature>
<dbReference type="InterPro" id="IPR010730">
    <property type="entry name" value="HET"/>
</dbReference>
<evidence type="ECO:0000313" key="4">
    <source>
        <dbReference type="EMBL" id="KAK2601949.1"/>
    </source>
</evidence>
<feature type="repeat" description="ANK" evidence="1">
    <location>
        <begin position="453"/>
        <end position="485"/>
    </location>
</feature>
<accession>A0AAJ0FVF1</accession>